<protein>
    <submittedName>
        <fullName evidence="5">Sterol 3-beta-glucosyltransferase</fullName>
    </submittedName>
</protein>
<feature type="compositionally biased region" description="Basic and acidic residues" evidence="2">
    <location>
        <begin position="1"/>
        <end position="20"/>
    </location>
</feature>
<name>A0A8H8U704_9HELO</name>
<evidence type="ECO:0000313" key="5">
    <source>
        <dbReference type="EMBL" id="TVY32806.1"/>
    </source>
</evidence>
<dbReference type="SUPFAM" id="SSF53756">
    <property type="entry name" value="UDP-Glycosyltransferase/glycogen phosphorylase"/>
    <property type="match status" value="1"/>
</dbReference>
<reference evidence="5 6" key="1">
    <citation type="submission" date="2018-05" db="EMBL/GenBank/DDBJ databases">
        <title>Genome sequencing and assembly of the regulated plant pathogen Lachnellula willkommii and related sister species for the development of diagnostic species identification markers.</title>
        <authorList>
            <person name="Giroux E."/>
            <person name="Bilodeau G."/>
        </authorList>
    </citation>
    <scope>NUCLEOTIDE SEQUENCE [LARGE SCALE GENOMIC DNA]</scope>
    <source>
        <strain evidence="5 6">CBS 197.66</strain>
    </source>
</reference>
<feature type="domain" description="Erythromycin biosynthesis protein CIII-like C-terminal" evidence="4">
    <location>
        <begin position="477"/>
        <end position="572"/>
    </location>
</feature>
<dbReference type="InterPro" id="IPR050426">
    <property type="entry name" value="Glycosyltransferase_28"/>
</dbReference>
<keyword evidence="1 5" id="KW-0808">Transferase</keyword>
<keyword evidence="6" id="KW-1185">Reference proteome</keyword>
<feature type="domain" description="Glycosyltransferase family 28 N-terminal" evidence="3">
    <location>
        <begin position="159"/>
        <end position="319"/>
    </location>
</feature>
<dbReference type="PANTHER" id="PTHR48050:SF5">
    <property type="entry name" value="UDP-GLUCOSE,STEROL TRANSFERASE"/>
    <property type="match status" value="1"/>
</dbReference>
<evidence type="ECO:0000256" key="2">
    <source>
        <dbReference type="SAM" id="MobiDB-lite"/>
    </source>
</evidence>
<dbReference type="EMBL" id="QGMJ01000930">
    <property type="protein sequence ID" value="TVY32806.1"/>
    <property type="molecule type" value="Genomic_DNA"/>
</dbReference>
<evidence type="ECO:0000313" key="6">
    <source>
        <dbReference type="Proteomes" id="UP000462212"/>
    </source>
</evidence>
<dbReference type="CDD" id="cd03784">
    <property type="entry name" value="GT1_Gtf-like"/>
    <property type="match status" value="1"/>
</dbReference>
<dbReference type="FunFam" id="3.40.50.2000:FF:000009">
    <property type="entry name" value="Sterol 3-beta-glucosyltransferase UGT80A2"/>
    <property type="match status" value="1"/>
</dbReference>
<evidence type="ECO:0000259" key="3">
    <source>
        <dbReference type="Pfam" id="PF03033"/>
    </source>
</evidence>
<dbReference type="GO" id="GO:0016906">
    <property type="term" value="F:sterol 3-beta-glucosyltransferase activity"/>
    <property type="evidence" value="ECO:0007669"/>
    <property type="project" value="UniProtKB-ARBA"/>
</dbReference>
<proteinExistence type="predicted"/>
<feature type="compositionally biased region" description="Basic and acidic residues" evidence="2">
    <location>
        <begin position="718"/>
        <end position="734"/>
    </location>
</feature>
<accession>A0A8H8U704</accession>
<dbReference type="PANTHER" id="PTHR48050">
    <property type="entry name" value="STEROL 3-BETA-GLUCOSYLTRANSFERASE"/>
    <property type="match status" value="1"/>
</dbReference>
<dbReference type="Pfam" id="PF06722">
    <property type="entry name" value="EryCIII-like_C"/>
    <property type="match status" value="1"/>
</dbReference>
<dbReference type="Proteomes" id="UP000462212">
    <property type="component" value="Unassembled WGS sequence"/>
</dbReference>
<dbReference type="InterPro" id="IPR004276">
    <property type="entry name" value="GlycoTrans_28_N"/>
</dbReference>
<feature type="compositionally biased region" description="Polar residues" evidence="2">
    <location>
        <begin position="34"/>
        <end position="51"/>
    </location>
</feature>
<feature type="compositionally biased region" description="Basic and acidic residues" evidence="2">
    <location>
        <begin position="696"/>
        <end position="711"/>
    </location>
</feature>
<gene>
    <name evidence="5" type="primary">UGT80A2_2</name>
    <name evidence="5" type="ORF">LSUB1_G008455</name>
</gene>
<sequence length="1090" mass="120315">MNTDPRNHSDAPVHDNDLDSARPALARARGWQTERPQPTTTASWANNFTRRPTNTSLNEAIWSQANHAEVDSWSSSSEEDEDEVEHKKHKPQNLGGGNGSYSRFNVKNDHYRTKGRVSKRDGRLNISVNETSNRGYLAKALGATRDLYNFDLPRPKLNIVVMVIGSRGDIQPFLKLGKNLQEYGHRVRIATHPAFRDFVQKDSGLDFFSVGGDPAELMAFMVKNPGMIPSMDTLKTGEVGRRREQMAEMFEGFWRACINATDDEKDINNIKMMGAKDPFIADAIIANPPSFAHIHCAERLGIPLHLMFTFPYTPTQAFPHPLANIKKTNIDPGYANFMSYPLVEMMTWQGLGDLINNFRVKTLGLEPVSTLWAPGQLYRLKVPYTYLWSPGLIPKPKDWGPEIDIAGFVFLDLASSFKPPKELVEFLDAGEPPVYIGFGSIVVDDPDNFTKMIFEAVKKAGVRALVSKGWGGLGDDNTPEGVYMLENTPHDWLFPKVRAVVHHGGAGTTAIGLKCGKPTMIVPFFGDQQFWGSMIAKAGAGAGPVPYRSLTADKLADGIKQCLTDKAKQEVEKIAKDIEEEGDGAKNAVTSFHRSLVLHGEHSMRCCILEDRVAVWKVKNTNVRLSALAAELLVEKKKLYWKQLRLIRYIEWNDFEGPGEPITGVATAAMGSLTGMAKGIGSVPFKMAKTGRRRTKHEEKRKRSEASRRSVDAQSNKTNEKASGNEDLTNEHANGEAANRNQINGHANGNGNLVNGNSQATTQVNGRGIGNETQPPALNDATERDYAEHAPAPKAPARGIEKTTSGSELGKKTVEGEPMAKSDNAHRDGIDNNDGNESLLSADPDENMATELARELGEALGGTGEQFARMPMNLALAIAQGFHNAPRLYGDQTVRRPTRITGFHSGLKAASQEFFFGIYDGVTGLVVQPYTGARDHGTIGFVKGIGMGLTGFVLKDLAAIFGPFGYPLKGIHKELLKPKQPTHFIRRARIIQGQRDVIELDSKQQKAVREKVSHGWAVVLQVWDILEEQRTQGLKGRIAHLKMRKSWRVNGAFENVEAAEKGLEAWRKDGSLQGFLGEPREILKLGRDVR</sequence>
<dbReference type="InterPro" id="IPR002213">
    <property type="entry name" value="UDP_glucos_trans"/>
</dbReference>
<feature type="region of interest" description="Disordered" evidence="2">
    <location>
        <begin position="1"/>
        <end position="51"/>
    </location>
</feature>
<dbReference type="InterPro" id="IPR010610">
    <property type="entry name" value="EryCIII-like_C"/>
</dbReference>
<dbReference type="AlphaFoldDB" id="A0A8H8U704"/>
<dbReference type="FunFam" id="3.40.50.2000:FF:000100">
    <property type="entry name" value="Glycosyltransferase family 1 protein"/>
    <property type="match status" value="1"/>
</dbReference>
<dbReference type="GO" id="GO:0005975">
    <property type="term" value="P:carbohydrate metabolic process"/>
    <property type="evidence" value="ECO:0007669"/>
    <property type="project" value="InterPro"/>
</dbReference>
<comment type="caution">
    <text evidence="5">The sequence shown here is derived from an EMBL/GenBank/DDBJ whole genome shotgun (WGS) entry which is preliminary data.</text>
</comment>
<feature type="compositionally biased region" description="Polar residues" evidence="2">
    <location>
        <begin position="739"/>
        <end position="776"/>
    </location>
</feature>
<dbReference type="Pfam" id="PF03033">
    <property type="entry name" value="Glyco_transf_28"/>
    <property type="match status" value="1"/>
</dbReference>
<feature type="compositionally biased region" description="Basic and acidic residues" evidence="2">
    <location>
        <begin position="809"/>
        <end position="830"/>
    </location>
</feature>
<feature type="region of interest" description="Disordered" evidence="2">
    <location>
        <begin position="683"/>
        <end position="843"/>
    </location>
</feature>
<dbReference type="OrthoDB" id="5835829at2759"/>
<evidence type="ECO:0000256" key="1">
    <source>
        <dbReference type="ARBA" id="ARBA00022679"/>
    </source>
</evidence>
<evidence type="ECO:0000259" key="4">
    <source>
        <dbReference type="Pfam" id="PF06722"/>
    </source>
</evidence>
<feature type="region of interest" description="Disordered" evidence="2">
    <location>
        <begin position="66"/>
        <end position="106"/>
    </location>
</feature>
<organism evidence="5 6">
    <name type="scientific">Lachnellula subtilissima</name>
    <dbReference type="NCBI Taxonomy" id="602034"/>
    <lineage>
        <taxon>Eukaryota</taxon>
        <taxon>Fungi</taxon>
        <taxon>Dikarya</taxon>
        <taxon>Ascomycota</taxon>
        <taxon>Pezizomycotina</taxon>
        <taxon>Leotiomycetes</taxon>
        <taxon>Helotiales</taxon>
        <taxon>Lachnaceae</taxon>
        <taxon>Lachnellula</taxon>
    </lineage>
</organism>
<dbReference type="Gene3D" id="3.40.50.2000">
    <property type="entry name" value="Glycogen Phosphorylase B"/>
    <property type="match status" value="2"/>
</dbReference>